<dbReference type="GO" id="GO:0005886">
    <property type="term" value="C:plasma membrane"/>
    <property type="evidence" value="ECO:0007669"/>
    <property type="project" value="TreeGrafter"/>
</dbReference>
<dbReference type="Pfam" id="PF01553">
    <property type="entry name" value="Acyltransferase"/>
    <property type="match status" value="1"/>
</dbReference>
<feature type="compositionally biased region" description="Low complexity" evidence="3">
    <location>
        <begin position="261"/>
        <end position="286"/>
    </location>
</feature>
<dbReference type="PANTHER" id="PTHR10434:SF55">
    <property type="entry name" value="POSSIBLE ACYLTRANSFERASE"/>
    <property type="match status" value="1"/>
</dbReference>
<dbReference type="CDD" id="cd07989">
    <property type="entry name" value="LPLAT_AGPAT-like"/>
    <property type="match status" value="1"/>
</dbReference>
<name>A0A1X9LL20_9MICO</name>
<dbReference type="GO" id="GO:0003841">
    <property type="term" value="F:1-acylglycerol-3-phosphate O-acyltransferase activity"/>
    <property type="evidence" value="ECO:0007669"/>
    <property type="project" value="TreeGrafter"/>
</dbReference>
<evidence type="ECO:0000313" key="6">
    <source>
        <dbReference type="Proteomes" id="UP000192775"/>
    </source>
</evidence>
<dbReference type="SMART" id="SM00563">
    <property type="entry name" value="PlsC"/>
    <property type="match status" value="1"/>
</dbReference>
<dbReference type="PANTHER" id="PTHR10434">
    <property type="entry name" value="1-ACYL-SN-GLYCEROL-3-PHOSPHATE ACYLTRANSFERASE"/>
    <property type="match status" value="1"/>
</dbReference>
<dbReference type="Proteomes" id="UP000192775">
    <property type="component" value="Chromosome"/>
</dbReference>
<dbReference type="RefSeq" id="WP_085020011.1">
    <property type="nucleotide sequence ID" value="NZ_BMHD01000001.1"/>
</dbReference>
<keyword evidence="4" id="KW-0812">Transmembrane</keyword>
<evidence type="ECO:0000256" key="3">
    <source>
        <dbReference type="SAM" id="MobiDB-lite"/>
    </source>
</evidence>
<accession>A0A1X9LL20</accession>
<feature type="transmembrane region" description="Helical" evidence="4">
    <location>
        <begin position="12"/>
        <end position="31"/>
    </location>
</feature>
<keyword evidence="4" id="KW-1133">Transmembrane helix</keyword>
<evidence type="ECO:0000256" key="1">
    <source>
        <dbReference type="ARBA" id="ARBA00022679"/>
    </source>
</evidence>
<keyword evidence="6" id="KW-1185">Reference proteome</keyword>
<organism evidence="5 6">
    <name type="scientific">Cnuibacter physcomitrellae</name>
    <dbReference type="NCBI Taxonomy" id="1619308"/>
    <lineage>
        <taxon>Bacteria</taxon>
        <taxon>Bacillati</taxon>
        <taxon>Actinomycetota</taxon>
        <taxon>Actinomycetes</taxon>
        <taxon>Micrococcales</taxon>
        <taxon>Microbacteriaceae</taxon>
        <taxon>Cnuibacter</taxon>
    </lineage>
</organism>
<gene>
    <name evidence="5" type="ORF">B5808_12040</name>
</gene>
<protein>
    <submittedName>
        <fullName evidence="5">Uncharacterized protein</fullName>
    </submittedName>
</protein>
<evidence type="ECO:0000256" key="2">
    <source>
        <dbReference type="ARBA" id="ARBA00023315"/>
    </source>
</evidence>
<dbReference type="GO" id="GO:0006654">
    <property type="term" value="P:phosphatidic acid biosynthetic process"/>
    <property type="evidence" value="ECO:0007669"/>
    <property type="project" value="TreeGrafter"/>
</dbReference>
<reference evidence="5 6" key="1">
    <citation type="submission" date="2017-04" db="EMBL/GenBank/DDBJ databases">
        <authorList>
            <person name="Afonso C.L."/>
            <person name="Miller P.J."/>
            <person name="Scott M.A."/>
            <person name="Spackman E."/>
            <person name="Goraichik I."/>
            <person name="Dimitrov K.M."/>
            <person name="Suarez D.L."/>
            <person name="Swayne D.E."/>
        </authorList>
    </citation>
    <scope>NUCLEOTIDE SEQUENCE [LARGE SCALE GENOMIC DNA]</scope>
    <source>
        <strain evidence="6">XA(T)</strain>
    </source>
</reference>
<keyword evidence="2" id="KW-0012">Acyltransferase</keyword>
<feature type="region of interest" description="Disordered" evidence="3">
    <location>
        <begin position="228"/>
        <end position="300"/>
    </location>
</feature>
<dbReference type="AlphaFoldDB" id="A0A1X9LL20"/>
<keyword evidence="4" id="KW-0472">Membrane</keyword>
<evidence type="ECO:0000313" key="5">
    <source>
        <dbReference type="EMBL" id="ARJ05873.1"/>
    </source>
</evidence>
<sequence>MAAKKPKTDRVAAFRVIAVFVVPFLTAVSKLDIRGRENVPRTGAFVLSPNHYSNIDPLIMAWALWRSGRAPRFLAKASLWKIPVVRFALEKSGQIPVERAGATRGSAPLAAATRLVDEDAAVIVYPEGTLTRDPDLWPMRGKTGAARLALEQGVPLIPAAHWGTQKLLPRYSKRLHGVPRKRIEVLFGPPVDLDDLRGRPLDSKTLNEATDRIMAAITALVEDLRGETAPAERWNPSAHGQSEFGRMGDGRDGAASRADLSGTTGVVAGSAASAATDPGPSAADDAPGAHDDGATTGRTA</sequence>
<dbReference type="STRING" id="1619308.B5808_12040"/>
<dbReference type="KEGG" id="cphy:B5808_12040"/>
<dbReference type="EMBL" id="CP020715">
    <property type="protein sequence ID" value="ARJ05873.1"/>
    <property type="molecule type" value="Genomic_DNA"/>
</dbReference>
<evidence type="ECO:0000256" key="4">
    <source>
        <dbReference type="SAM" id="Phobius"/>
    </source>
</evidence>
<keyword evidence="1" id="KW-0808">Transferase</keyword>
<proteinExistence type="predicted"/>
<dbReference type="SUPFAM" id="SSF69593">
    <property type="entry name" value="Glycerol-3-phosphate (1)-acyltransferase"/>
    <property type="match status" value="1"/>
</dbReference>
<dbReference type="InterPro" id="IPR002123">
    <property type="entry name" value="Plipid/glycerol_acylTrfase"/>
</dbReference>